<evidence type="ECO:0000313" key="7">
    <source>
        <dbReference type="Proteomes" id="UP001181693"/>
    </source>
</evidence>
<evidence type="ECO:0000256" key="3">
    <source>
        <dbReference type="ARBA" id="ARBA00022553"/>
    </source>
</evidence>
<dbReference type="GO" id="GO:0032233">
    <property type="term" value="P:positive regulation of actin filament bundle assembly"/>
    <property type="evidence" value="ECO:0007669"/>
    <property type="project" value="TreeGrafter"/>
</dbReference>
<dbReference type="GO" id="GO:0005634">
    <property type="term" value="C:nucleus"/>
    <property type="evidence" value="ECO:0007669"/>
    <property type="project" value="TreeGrafter"/>
</dbReference>
<dbReference type="GO" id="GO:0015629">
    <property type="term" value="C:actin cytoskeleton"/>
    <property type="evidence" value="ECO:0007669"/>
    <property type="project" value="TreeGrafter"/>
</dbReference>
<organism evidence="6 7">
    <name type="scientific">Pyxicephalus adspersus</name>
    <name type="common">African bullfrog</name>
    <dbReference type="NCBI Taxonomy" id="30357"/>
    <lineage>
        <taxon>Eukaryota</taxon>
        <taxon>Metazoa</taxon>
        <taxon>Chordata</taxon>
        <taxon>Craniata</taxon>
        <taxon>Vertebrata</taxon>
        <taxon>Euteleostomi</taxon>
        <taxon>Amphibia</taxon>
        <taxon>Batrachia</taxon>
        <taxon>Anura</taxon>
        <taxon>Neobatrachia</taxon>
        <taxon>Ranoidea</taxon>
        <taxon>Pyxicephalidae</taxon>
        <taxon>Pyxicephalinae</taxon>
        <taxon>Pyxicephalus</taxon>
    </lineage>
</organism>
<comment type="caution">
    <text evidence="6">The sequence shown here is derived from an EMBL/GenBank/DDBJ whole genome shotgun (WGS) entry which is preliminary data.</text>
</comment>
<feature type="compositionally biased region" description="Polar residues" evidence="5">
    <location>
        <begin position="512"/>
        <end position="521"/>
    </location>
</feature>
<evidence type="ECO:0008006" key="8">
    <source>
        <dbReference type="Google" id="ProtNLM"/>
    </source>
</evidence>
<evidence type="ECO:0000313" key="6">
    <source>
        <dbReference type="EMBL" id="DBA28907.1"/>
    </source>
</evidence>
<comment type="similarity">
    <text evidence="4">Belongs to the synaptopodin family.</text>
</comment>
<feature type="compositionally biased region" description="Basic and acidic residues" evidence="5">
    <location>
        <begin position="240"/>
        <end position="250"/>
    </location>
</feature>
<dbReference type="AlphaFoldDB" id="A0AAV3AXC6"/>
<evidence type="ECO:0000256" key="2">
    <source>
        <dbReference type="ARBA" id="ARBA00022490"/>
    </source>
</evidence>
<dbReference type="EMBL" id="DYDO01000003">
    <property type="protein sequence ID" value="DBA28907.1"/>
    <property type="molecule type" value="Genomic_DNA"/>
</dbReference>
<feature type="compositionally biased region" description="Polar residues" evidence="5">
    <location>
        <begin position="1142"/>
        <end position="1151"/>
    </location>
</feature>
<dbReference type="PANTHER" id="PTHR24217:SF9">
    <property type="entry name" value="SYNAPTOPODIN-2"/>
    <property type="match status" value="1"/>
</dbReference>
<feature type="compositionally biased region" description="Polar residues" evidence="5">
    <location>
        <begin position="458"/>
        <end position="476"/>
    </location>
</feature>
<keyword evidence="7" id="KW-1185">Reference proteome</keyword>
<name>A0AAV3AXC6_PYXAD</name>
<gene>
    <name evidence="6" type="ORF">GDO54_009192</name>
</gene>
<feature type="region of interest" description="Disordered" evidence="5">
    <location>
        <begin position="458"/>
        <end position="600"/>
    </location>
</feature>
<evidence type="ECO:0000256" key="4">
    <source>
        <dbReference type="ARBA" id="ARBA00038161"/>
    </source>
</evidence>
<reference evidence="6" key="1">
    <citation type="thesis" date="2020" institute="ProQuest LLC" country="789 East Eisenhower Parkway, Ann Arbor, MI, USA">
        <title>Comparative Genomics and Chromosome Evolution.</title>
        <authorList>
            <person name="Mudd A.B."/>
        </authorList>
    </citation>
    <scope>NUCLEOTIDE SEQUENCE</scope>
    <source>
        <strain evidence="6">1538</strain>
        <tissue evidence="6">Blood</tissue>
    </source>
</reference>
<feature type="region of interest" description="Disordered" evidence="5">
    <location>
        <begin position="175"/>
        <end position="250"/>
    </location>
</feature>
<evidence type="ECO:0000256" key="1">
    <source>
        <dbReference type="ARBA" id="ARBA00004496"/>
    </source>
</evidence>
<dbReference type="InterPro" id="IPR051976">
    <property type="entry name" value="Synaptopodin_domain"/>
</dbReference>
<comment type="subcellular location">
    <subcellularLocation>
        <location evidence="1">Cytoplasm</location>
    </subcellularLocation>
</comment>
<dbReference type="GO" id="GO:0030018">
    <property type="term" value="C:Z disc"/>
    <property type="evidence" value="ECO:0007669"/>
    <property type="project" value="TreeGrafter"/>
</dbReference>
<proteinExistence type="inferred from homology"/>
<keyword evidence="3" id="KW-0597">Phosphoprotein</keyword>
<feature type="compositionally biased region" description="Low complexity" evidence="5">
    <location>
        <begin position="736"/>
        <end position="749"/>
    </location>
</feature>
<protein>
    <recommendedName>
        <fullName evidence="8">Synaptopodin-2</fullName>
    </recommendedName>
</protein>
<feature type="compositionally biased region" description="Pro residues" evidence="5">
    <location>
        <begin position="495"/>
        <end position="509"/>
    </location>
</feature>
<accession>A0AAV3AXC6</accession>
<feature type="region of interest" description="Disordered" evidence="5">
    <location>
        <begin position="1138"/>
        <end position="1160"/>
    </location>
</feature>
<keyword evidence="2" id="KW-0963">Cytoplasm</keyword>
<dbReference type="PANTHER" id="PTHR24217">
    <property type="entry name" value="PUTATIVE-RELATED"/>
    <property type="match status" value="1"/>
</dbReference>
<feature type="compositionally biased region" description="Basic residues" evidence="5">
    <location>
        <begin position="229"/>
        <end position="239"/>
    </location>
</feature>
<sequence length="1160" mass="126343">MLEIRLGPETAAIEQNTSEIQYQSLYSKSGCDAALIRGTKDHEVMLEHKITPRVIETSKDGITGDITLTRRIEEGRPGAMVELQLSLPQDIHLGNVGSPTLTLVEVDQCRPPETEHRVLQDEVASEHLDGKEQPKQQASATFQIVGKQQAKIIPAGQAGEACFPRVELILDCSGREKEPRSQSDRGCVISGVEGGQTEAPPSTVSFGIKAEDSEEGEEAQQAERELIKPNKHRARHARLRRSESLSEKQVKEAKSKCKSIALLLTAAPNPNSKGVLMFKKRRQRARKFTLTSYGTGELERQVDDEDDNEDEENKENTFDVTFYGASESDLDDELFSDPENNTQIVTFDWDTGLVEVEKKLISGDAMEELPETKGKGVLMFARRKQRMDQITAEQEEVRKHSVEEKVTVTENVNNTVSLQTQKQQSIKMQSCVSKSYIEVSNSQTGVQNGFAAQEAIPSFQSSSNRTPKPFGGSQNRAAIPFSPTRNIASPMSDVPAPPPYSSVTPPPEPRFQVSSPVSAKTQAAVWTPSFSTEQIASRDERISVPANKTGILQEAKRRSTKPMFTFKEQPKLSPNPELLSLVQTREGKRGTGNESGPEEDYLSLGAEACNFMQAHAGKQKTPPPVAPKPMVKSPTAIPTSPVWAPPTATNVAQPNYNSYNPPTAAPVWAPPSVAPAPQVFSTPQVFSSQYPPQSAHVEAIVAQPTHNSYNPPTSLNLSGPLRGPPETAPAANQLYTPKTPTTPSGTSAAGTAYEMPALRGKGAELFARRQSRMEKYVVDSSTVQEKAARTLSPTPSLPPSWKYSSNVRAPPPLAYNPIQSPLYPLAANKSVSKIGSSAAKKKPTKTLSALEVMKHQPYQLNASLFTFQSPSDTASDTDATKKNVKADFNSSTKQAKFNKPVNTAPSSNFIPAPENSQPVYNTQPSYQSSAFTPSNETYSMGYSMQPRQESPIATLIAPPRPKFSAKKAGVAAQERDDGRSMSFPARSLSSASSQPFGSPISPMLFQPAPGYGGKSATTPETPGKKITPWEAAAKSPLGFVDDAFMPQNVHESVSANVVSAARRKTLPGPPEAWKTTPNVSSTSPYAHRGLYENKRNSISTVPKNVVSAPSLQCGYQLRHPYASTHSITNVRPVPLDTRSEYGMSTSHNPNFNPYPRAWRR</sequence>
<feature type="region of interest" description="Disordered" evidence="5">
    <location>
        <begin position="964"/>
        <end position="1026"/>
    </location>
</feature>
<evidence type="ECO:0000256" key="5">
    <source>
        <dbReference type="SAM" id="MobiDB-lite"/>
    </source>
</evidence>
<feature type="compositionally biased region" description="Low complexity" evidence="5">
    <location>
        <begin position="980"/>
        <end position="996"/>
    </location>
</feature>
<dbReference type="GO" id="GO:0003779">
    <property type="term" value="F:actin binding"/>
    <property type="evidence" value="ECO:0007669"/>
    <property type="project" value="TreeGrafter"/>
</dbReference>
<dbReference type="Proteomes" id="UP001181693">
    <property type="component" value="Unassembled WGS sequence"/>
</dbReference>
<feature type="region of interest" description="Disordered" evidence="5">
    <location>
        <begin position="722"/>
        <end position="749"/>
    </location>
</feature>